<accession>A0A8X6YNV9</accession>
<protein>
    <submittedName>
        <fullName evidence="1">Uncharacterized protein</fullName>
    </submittedName>
</protein>
<dbReference type="Proteomes" id="UP000886998">
    <property type="component" value="Unassembled WGS sequence"/>
</dbReference>
<organism evidence="1 2">
    <name type="scientific">Trichonephila inaurata madagascariensis</name>
    <dbReference type="NCBI Taxonomy" id="2747483"/>
    <lineage>
        <taxon>Eukaryota</taxon>
        <taxon>Metazoa</taxon>
        <taxon>Ecdysozoa</taxon>
        <taxon>Arthropoda</taxon>
        <taxon>Chelicerata</taxon>
        <taxon>Arachnida</taxon>
        <taxon>Araneae</taxon>
        <taxon>Araneomorphae</taxon>
        <taxon>Entelegynae</taxon>
        <taxon>Araneoidea</taxon>
        <taxon>Nephilidae</taxon>
        <taxon>Trichonephila</taxon>
        <taxon>Trichonephila inaurata</taxon>
    </lineage>
</organism>
<evidence type="ECO:0000313" key="2">
    <source>
        <dbReference type="Proteomes" id="UP000886998"/>
    </source>
</evidence>
<evidence type="ECO:0000313" key="1">
    <source>
        <dbReference type="EMBL" id="GFY76450.1"/>
    </source>
</evidence>
<comment type="caution">
    <text evidence="1">The sequence shown here is derived from an EMBL/GenBank/DDBJ whole genome shotgun (WGS) entry which is preliminary data.</text>
</comment>
<keyword evidence="2" id="KW-1185">Reference proteome</keyword>
<reference evidence="1" key="1">
    <citation type="submission" date="2020-08" db="EMBL/GenBank/DDBJ databases">
        <title>Multicomponent nature underlies the extraordinary mechanical properties of spider dragline silk.</title>
        <authorList>
            <person name="Kono N."/>
            <person name="Nakamura H."/>
            <person name="Mori M."/>
            <person name="Yoshida Y."/>
            <person name="Ohtoshi R."/>
            <person name="Malay A.D."/>
            <person name="Moran D.A.P."/>
            <person name="Tomita M."/>
            <person name="Numata K."/>
            <person name="Arakawa K."/>
        </authorList>
    </citation>
    <scope>NUCLEOTIDE SEQUENCE</scope>
</reference>
<dbReference type="EMBL" id="BMAV01021956">
    <property type="protein sequence ID" value="GFY76450.1"/>
    <property type="molecule type" value="Genomic_DNA"/>
</dbReference>
<dbReference type="AlphaFoldDB" id="A0A8X6YNV9"/>
<sequence length="129" mass="14419">MGVGWRNREVFSQGNVIVQETEVSLNHSFDQTTILHEISLSSNFSQAMILWESSFSEFQKTGGVLPESRKTTGATFPMDERAEVVLLRLRASPVFGVGREPTVSWFKAGAINAPDMLEKRCVTALWRNA</sequence>
<gene>
    <name evidence="1" type="ORF">TNIN_434541</name>
</gene>
<name>A0A8X6YNV9_9ARAC</name>
<proteinExistence type="predicted"/>